<keyword evidence="2 3" id="KW-0732">Signal</keyword>
<feature type="chain" id="PRO_5040407900" description="Wall-associated receptor kinase galacturonan-binding domain-containing protein" evidence="3">
    <location>
        <begin position="18"/>
        <end position="209"/>
    </location>
</feature>
<evidence type="ECO:0000256" key="1">
    <source>
        <dbReference type="ARBA" id="ARBA00004167"/>
    </source>
</evidence>
<protein>
    <recommendedName>
        <fullName evidence="4">Wall-associated receptor kinase galacturonan-binding domain-containing protein</fullName>
    </recommendedName>
</protein>
<evidence type="ECO:0000259" key="4">
    <source>
        <dbReference type="Pfam" id="PF13947"/>
    </source>
</evidence>
<dbReference type="PANTHER" id="PTHR33138">
    <property type="entry name" value="OS01G0690200 PROTEIN"/>
    <property type="match status" value="1"/>
</dbReference>
<dbReference type="EMBL" id="LT934115">
    <property type="protein sequence ID" value="VAH55915.1"/>
    <property type="molecule type" value="Genomic_DNA"/>
</dbReference>
<accession>A0A9R0VF14</accession>
<reference evidence="5 6" key="1">
    <citation type="submission" date="2017-09" db="EMBL/GenBank/DDBJ databases">
        <authorList>
            <consortium name="International Durum Wheat Genome Sequencing Consortium (IDWGSC)"/>
            <person name="Milanesi L."/>
        </authorList>
    </citation>
    <scope>NUCLEOTIDE SEQUENCE [LARGE SCALE GENOMIC DNA]</scope>
    <source>
        <strain evidence="6">cv. Svevo</strain>
    </source>
</reference>
<dbReference type="PANTHER" id="PTHR33138:SF9">
    <property type="entry name" value="OS01G0136500 PROTEIN"/>
    <property type="match status" value="1"/>
</dbReference>
<sequence>MATTSCWFLVFVWVVWGLPLTLAGAEEQQGEGCSTSAKTCGNLTITHPFWIADREAGRSCGPLDFQVGCSNDSIPFLRSSGFTGYTGFAIMDISYKDRNLRVVDVRKEEDFNVSNSRCNFPSWNTSSKLALPFKVNPANLNLIFYKCTKRVALVEVRCVNTSNVFVMGSSDGANASHFEQLISDGFLLTWDPPPTSKFTGQSSFNQVRS</sequence>
<evidence type="ECO:0000256" key="3">
    <source>
        <dbReference type="SAM" id="SignalP"/>
    </source>
</evidence>
<comment type="subcellular location">
    <subcellularLocation>
        <location evidence="1">Membrane</location>
        <topology evidence="1">Single-pass membrane protein</topology>
    </subcellularLocation>
</comment>
<dbReference type="GO" id="GO:0030247">
    <property type="term" value="F:polysaccharide binding"/>
    <property type="evidence" value="ECO:0007669"/>
    <property type="project" value="InterPro"/>
</dbReference>
<dbReference type="Pfam" id="PF13947">
    <property type="entry name" value="GUB_WAK_bind"/>
    <property type="match status" value="1"/>
</dbReference>
<evidence type="ECO:0000313" key="5">
    <source>
        <dbReference type="EMBL" id="VAH55915.1"/>
    </source>
</evidence>
<dbReference type="Gramene" id="TRITD3Av1G007810.2">
    <property type="protein sequence ID" value="TRITD3Av1G007810.2"/>
    <property type="gene ID" value="TRITD3Av1G007810"/>
</dbReference>
<evidence type="ECO:0000313" key="6">
    <source>
        <dbReference type="Proteomes" id="UP000324705"/>
    </source>
</evidence>
<name>A0A9R0VF14_TRITD</name>
<dbReference type="AlphaFoldDB" id="A0A9R0VF14"/>
<keyword evidence="6" id="KW-1185">Reference proteome</keyword>
<feature type="signal peptide" evidence="3">
    <location>
        <begin position="1"/>
        <end position="17"/>
    </location>
</feature>
<evidence type="ECO:0000256" key="2">
    <source>
        <dbReference type="ARBA" id="ARBA00022729"/>
    </source>
</evidence>
<dbReference type="Proteomes" id="UP000324705">
    <property type="component" value="Chromosome 3A"/>
</dbReference>
<dbReference type="InterPro" id="IPR025287">
    <property type="entry name" value="WAK_GUB"/>
</dbReference>
<feature type="domain" description="Wall-associated receptor kinase galacturonan-binding" evidence="4">
    <location>
        <begin position="33"/>
        <end position="104"/>
    </location>
</feature>
<gene>
    <name evidence="5" type="ORF">TRITD_3Av1G007810</name>
</gene>
<dbReference type="GO" id="GO:0016020">
    <property type="term" value="C:membrane"/>
    <property type="evidence" value="ECO:0007669"/>
    <property type="project" value="UniProtKB-SubCell"/>
</dbReference>
<proteinExistence type="predicted"/>
<organism evidence="5 6">
    <name type="scientific">Triticum turgidum subsp. durum</name>
    <name type="common">Durum wheat</name>
    <name type="synonym">Triticum durum</name>
    <dbReference type="NCBI Taxonomy" id="4567"/>
    <lineage>
        <taxon>Eukaryota</taxon>
        <taxon>Viridiplantae</taxon>
        <taxon>Streptophyta</taxon>
        <taxon>Embryophyta</taxon>
        <taxon>Tracheophyta</taxon>
        <taxon>Spermatophyta</taxon>
        <taxon>Magnoliopsida</taxon>
        <taxon>Liliopsida</taxon>
        <taxon>Poales</taxon>
        <taxon>Poaceae</taxon>
        <taxon>BOP clade</taxon>
        <taxon>Pooideae</taxon>
        <taxon>Triticodae</taxon>
        <taxon>Triticeae</taxon>
        <taxon>Triticinae</taxon>
        <taxon>Triticum</taxon>
    </lineage>
</organism>